<accession>A0A291AYK2</accession>
<name>A0A291AYK2_9CAUD</name>
<protein>
    <submittedName>
        <fullName evidence="1">Putative regulatory protein</fullName>
    </submittedName>
</protein>
<keyword evidence="2" id="KW-1185">Reference proteome</keyword>
<organism evidence="1 2">
    <name type="scientific">Shigella phage Sd1</name>
    <dbReference type="NCBI Taxonomy" id="2024313"/>
    <lineage>
        <taxon>Viruses</taxon>
        <taxon>Duplodnaviria</taxon>
        <taxon>Heunggongvirae</taxon>
        <taxon>Uroviricota</taxon>
        <taxon>Caudoviricetes</taxon>
        <taxon>Drexlerviridae</taxon>
        <taxon>Rogunavirinae</taxon>
        <taxon>Wilsonroadvirus</taxon>
        <taxon>Wilsonroadvirus Sd1</taxon>
    </lineage>
</organism>
<evidence type="ECO:0000313" key="2">
    <source>
        <dbReference type="Proteomes" id="UP000226171"/>
    </source>
</evidence>
<dbReference type="InterPro" id="IPR014054">
    <property type="entry name" value="Phage_regulatory_Rha"/>
</dbReference>
<evidence type="ECO:0000313" key="1">
    <source>
        <dbReference type="EMBL" id="ATE86089.1"/>
    </source>
</evidence>
<dbReference type="Pfam" id="PF09669">
    <property type="entry name" value="Phage_pRha"/>
    <property type="match status" value="1"/>
</dbReference>
<dbReference type="Proteomes" id="UP000226171">
    <property type="component" value="Segment"/>
</dbReference>
<proteinExistence type="predicted"/>
<sequence length="247" mass="28829">MGIVHSSAAMVLRLSTKKWQIQMKALLKLRSGNERIDMNLMNIDENVTMSSLEIAELTGKEHFIVLRDVRDMLNRQFGDGGEYKFVSSYKSSQNKDLPMYNLKFRETMILMAGYSQEIAARIIDRWLHLERENKLLKEHMAKMVSYDMVLKEKLQTNKELAARNRAEDEVYKLEKIIYKYIDKAPNGEEVHEELYKVKSESSRLFDALEMVYSYQSQCEILCQKVIDKDELVSNLLDNGGLLKLDKK</sequence>
<reference evidence="1 2" key="1">
    <citation type="submission" date="2017-05" db="EMBL/GenBank/DDBJ databases">
        <title>The isolation and characterization of 16 novel Shigella-infecting phages from the environment.</title>
        <authorList>
            <person name="Doore S.M."/>
            <person name="Schrad J.R."/>
            <person name="Dover J.A."/>
            <person name="Parent K.N."/>
        </authorList>
    </citation>
    <scope>NUCLEOTIDE SEQUENCE [LARGE SCALE GENOMIC DNA]</scope>
</reference>
<gene>
    <name evidence="1" type="ORF">Sd1_gp23</name>
</gene>
<dbReference type="EMBL" id="MF158042">
    <property type="protein sequence ID" value="ATE86089.1"/>
    <property type="molecule type" value="Genomic_DNA"/>
</dbReference>